<proteinExistence type="predicted"/>
<keyword evidence="1" id="KW-0472">Membrane</keyword>
<sequence>MTQPDDDMPTWLSILIITTIFALVILASHL</sequence>
<evidence type="ECO:0000256" key="1">
    <source>
        <dbReference type="SAM" id="Phobius"/>
    </source>
</evidence>
<dbReference type="EMBL" id="JAGINY010000001">
    <property type="protein sequence ID" value="MBP2333335.1"/>
    <property type="molecule type" value="Genomic_DNA"/>
</dbReference>
<dbReference type="Proteomes" id="UP001519305">
    <property type="component" value="Unassembled WGS sequence"/>
</dbReference>
<keyword evidence="1" id="KW-1133">Transmembrane helix</keyword>
<comment type="caution">
    <text evidence="2">The sequence shown here is derived from an EMBL/GenBank/DDBJ whole genome shotgun (WGS) entry which is preliminary data.</text>
</comment>
<accession>A0ABS4U9X2</accession>
<reference evidence="2 3" key="1">
    <citation type="submission" date="2021-03" db="EMBL/GenBank/DDBJ databases">
        <title>Sequencing the genomes of 1000 actinobacteria strains.</title>
        <authorList>
            <person name="Klenk H.-P."/>
        </authorList>
    </citation>
    <scope>NUCLEOTIDE SEQUENCE [LARGE SCALE GENOMIC DNA]</scope>
    <source>
        <strain evidence="2 3">DSM 44506</strain>
    </source>
</reference>
<keyword evidence="1" id="KW-0812">Transmembrane</keyword>
<evidence type="ECO:0000313" key="3">
    <source>
        <dbReference type="Proteomes" id="UP001519305"/>
    </source>
</evidence>
<feature type="transmembrane region" description="Helical" evidence="1">
    <location>
        <begin position="12"/>
        <end position="29"/>
    </location>
</feature>
<evidence type="ECO:0000313" key="2">
    <source>
        <dbReference type="EMBL" id="MBP2333335.1"/>
    </source>
</evidence>
<name>A0ABS4U9X2_9CORY</name>
<keyword evidence="3" id="KW-1185">Reference proteome</keyword>
<protein>
    <submittedName>
        <fullName evidence="2">Uncharacterized protein</fullName>
    </submittedName>
</protein>
<organism evidence="2 3">
    <name type="scientific">Corynebacterium freneyi</name>
    <dbReference type="NCBI Taxonomy" id="134034"/>
    <lineage>
        <taxon>Bacteria</taxon>
        <taxon>Bacillati</taxon>
        <taxon>Actinomycetota</taxon>
        <taxon>Actinomycetes</taxon>
        <taxon>Mycobacteriales</taxon>
        <taxon>Corynebacteriaceae</taxon>
        <taxon>Corynebacterium</taxon>
    </lineage>
</organism>
<gene>
    <name evidence="2" type="ORF">JOF33_002034</name>
</gene>